<keyword evidence="2" id="KW-0143">Chaperone</keyword>
<evidence type="ECO:0000313" key="5">
    <source>
        <dbReference type="EMBL" id="CAD9280833.1"/>
    </source>
</evidence>
<feature type="compositionally biased region" description="Basic and acidic residues" evidence="3">
    <location>
        <begin position="261"/>
        <end position="282"/>
    </location>
</feature>
<feature type="compositionally biased region" description="Acidic residues" evidence="3">
    <location>
        <begin position="71"/>
        <end position="89"/>
    </location>
</feature>
<dbReference type="GO" id="GO:0051087">
    <property type="term" value="F:protein-folding chaperone binding"/>
    <property type="evidence" value="ECO:0007669"/>
    <property type="project" value="InterPro"/>
</dbReference>
<accession>A0A7S1Y6Z3</accession>
<comment type="similarity">
    <text evidence="1">Belongs to the GrpE family.</text>
</comment>
<dbReference type="GO" id="GO:0006457">
    <property type="term" value="P:protein folding"/>
    <property type="evidence" value="ECO:0007669"/>
    <property type="project" value="InterPro"/>
</dbReference>
<feature type="region of interest" description="Disordered" evidence="3">
    <location>
        <begin position="62"/>
        <end position="89"/>
    </location>
</feature>
<keyword evidence="4" id="KW-0732">Signal</keyword>
<dbReference type="EMBL" id="HBGK01019282">
    <property type="protein sequence ID" value="CAD9280833.1"/>
    <property type="molecule type" value="Transcribed_RNA"/>
</dbReference>
<name>A0A7S1Y6Z3_9STRA</name>
<gene>
    <name evidence="5" type="ORF">GOCE00092_LOCUS9743</name>
</gene>
<feature type="chain" id="PRO_5031386500" description="GrpE protein homolog" evidence="4">
    <location>
        <begin position="27"/>
        <end position="304"/>
    </location>
</feature>
<evidence type="ECO:0000256" key="2">
    <source>
        <dbReference type="ARBA" id="ARBA00023186"/>
    </source>
</evidence>
<dbReference type="InterPro" id="IPR000740">
    <property type="entry name" value="GrpE"/>
</dbReference>
<feature type="signal peptide" evidence="4">
    <location>
        <begin position="1"/>
        <end position="26"/>
    </location>
</feature>
<reference evidence="5" key="1">
    <citation type="submission" date="2021-01" db="EMBL/GenBank/DDBJ databases">
        <authorList>
            <person name="Corre E."/>
            <person name="Pelletier E."/>
            <person name="Niang G."/>
            <person name="Scheremetjew M."/>
            <person name="Finn R."/>
            <person name="Kale V."/>
            <person name="Holt S."/>
            <person name="Cochrane G."/>
            <person name="Meng A."/>
            <person name="Brown T."/>
            <person name="Cohen L."/>
        </authorList>
    </citation>
    <scope>NUCLEOTIDE SEQUENCE</scope>
    <source>
        <strain evidence="5">CCMP 410</strain>
    </source>
</reference>
<evidence type="ECO:0000256" key="1">
    <source>
        <dbReference type="ARBA" id="ARBA00009054"/>
    </source>
</evidence>
<feature type="region of interest" description="Disordered" evidence="3">
    <location>
        <begin position="259"/>
        <end position="304"/>
    </location>
</feature>
<dbReference type="GO" id="GO:0042803">
    <property type="term" value="F:protein homodimerization activity"/>
    <property type="evidence" value="ECO:0007669"/>
    <property type="project" value="InterPro"/>
</dbReference>
<dbReference type="PRINTS" id="PR00773">
    <property type="entry name" value="GRPEPROTEIN"/>
</dbReference>
<dbReference type="AlphaFoldDB" id="A0A7S1Y6Z3"/>
<organism evidence="5">
    <name type="scientific">Grammatophora oceanica</name>
    <dbReference type="NCBI Taxonomy" id="210454"/>
    <lineage>
        <taxon>Eukaryota</taxon>
        <taxon>Sar</taxon>
        <taxon>Stramenopiles</taxon>
        <taxon>Ochrophyta</taxon>
        <taxon>Bacillariophyta</taxon>
        <taxon>Fragilariophyceae</taxon>
        <taxon>Fragilariophycidae</taxon>
        <taxon>Rhabdonematales</taxon>
        <taxon>Grammatophoraceae</taxon>
        <taxon>Grammatophora</taxon>
    </lineage>
</organism>
<evidence type="ECO:0000256" key="3">
    <source>
        <dbReference type="SAM" id="MobiDB-lite"/>
    </source>
</evidence>
<evidence type="ECO:0000256" key="4">
    <source>
        <dbReference type="SAM" id="SignalP"/>
    </source>
</evidence>
<dbReference type="InterPro" id="IPR013805">
    <property type="entry name" value="GrpE_CC"/>
</dbReference>
<sequence length="304" mass="32990">MSRPNTIAVLLCLVLLATTVVNTVRGFAFVPKNVQPRCVVAMPSSSSAAVVVAPSTTRLYAAEEETKASEEATEEATDEEEEEDEKESEEMVALKKEIDELEGQLASKQAAVTAMKEDVFKYSKEGYVRRVAELETAKRMTKSFQSSSKEANMAVVLKDFLPVLDDLTALQKRDASSEGDSFGSKYEAVSILEEWKKMGVKEIVLEAGSSEVDGVMAEATSEEYSDTVPKGCVITPVSTGLELKGHVIRPATAIVSMGSEEEAKKAAAAEAEKKAKAAEAEKKKKKKKRTEDDAADEEEESTKE</sequence>
<dbReference type="Gene3D" id="3.90.20.20">
    <property type="match status" value="1"/>
</dbReference>
<evidence type="ECO:0008006" key="6">
    <source>
        <dbReference type="Google" id="ProtNLM"/>
    </source>
</evidence>
<dbReference type="GO" id="GO:0000774">
    <property type="term" value="F:adenyl-nucleotide exchange factor activity"/>
    <property type="evidence" value="ECO:0007669"/>
    <property type="project" value="InterPro"/>
</dbReference>
<dbReference type="Pfam" id="PF01025">
    <property type="entry name" value="GrpE"/>
    <property type="match status" value="1"/>
</dbReference>
<protein>
    <recommendedName>
        <fullName evidence="6">GrpE protein homolog</fullName>
    </recommendedName>
</protein>
<feature type="compositionally biased region" description="Acidic residues" evidence="3">
    <location>
        <begin position="293"/>
        <end position="304"/>
    </location>
</feature>
<proteinExistence type="inferred from homology"/>